<name>A0A2U8WFD5_9HYPH</name>
<keyword evidence="1" id="KW-1133">Transmembrane helix</keyword>
<evidence type="ECO:0008006" key="4">
    <source>
        <dbReference type="Google" id="ProtNLM"/>
    </source>
</evidence>
<dbReference type="Gene3D" id="1.10.150.320">
    <property type="entry name" value="Photosystem II 12 kDa extrinsic protein"/>
    <property type="match status" value="1"/>
</dbReference>
<dbReference type="OrthoDB" id="7510573at2"/>
<dbReference type="RefSeq" id="WP_109895418.1">
    <property type="nucleotide sequence ID" value="NZ_CP029550.1"/>
</dbReference>
<gene>
    <name evidence="2" type="ORF">DK389_30510</name>
</gene>
<keyword evidence="1" id="KW-0812">Transmembrane</keyword>
<feature type="transmembrane region" description="Helical" evidence="1">
    <location>
        <begin position="24"/>
        <end position="45"/>
    </location>
</feature>
<reference evidence="3" key="1">
    <citation type="submission" date="2018-05" db="EMBL/GenBank/DDBJ databases">
        <title>Complete Genome Sequence of Methylobacterium sp. 17SD2-17.</title>
        <authorList>
            <person name="Srinivasan S."/>
        </authorList>
    </citation>
    <scope>NUCLEOTIDE SEQUENCE [LARGE SCALE GENOMIC DNA]</scope>
    <source>
        <strain evidence="3">17SD2-17</strain>
    </source>
</reference>
<accession>A0A2U8WFD5</accession>
<evidence type="ECO:0000256" key="1">
    <source>
        <dbReference type="SAM" id="Phobius"/>
    </source>
</evidence>
<keyword evidence="3" id="KW-1185">Reference proteome</keyword>
<dbReference type="EMBL" id="CP029550">
    <property type="protein sequence ID" value="AWN44046.1"/>
    <property type="molecule type" value="Genomic_DNA"/>
</dbReference>
<dbReference type="AlphaFoldDB" id="A0A2U8WFD5"/>
<organism evidence="2 3">
    <name type="scientific">Methylobacterium durans</name>
    <dbReference type="NCBI Taxonomy" id="2202825"/>
    <lineage>
        <taxon>Bacteria</taxon>
        <taxon>Pseudomonadati</taxon>
        <taxon>Pseudomonadota</taxon>
        <taxon>Alphaproteobacteria</taxon>
        <taxon>Hyphomicrobiales</taxon>
        <taxon>Methylobacteriaceae</taxon>
        <taxon>Methylobacterium</taxon>
    </lineage>
</organism>
<dbReference type="SUPFAM" id="SSF81585">
    <property type="entry name" value="PsbU/PolX domain-like"/>
    <property type="match status" value="1"/>
</dbReference>
<proteinExistence type="predicted"/>
<evidence type="ECO:0000313" key="2">
    <source>
        <dbReference type="EMBL" id="AWN44046.1"/>
    </source>
</evidence>
<dbReference type="Proteomes" id="UP000245926">
    <property type="component" value="Chromosome"/>
</dbReference>
<dbReference type="Pfam" id="PF12836">
    <property type="entry name" value="HHH_3"/>
    <property type="match status" value="1"/>
</dbReference>
<evidence type="ECO:0000313" key="3">
    <source>
        <dbReference type="Proteomes" id="UP000245926"/>
    </source>
</evidence>
<sequence length="180" mass="18788">MQASPLLVDPHLGAIHTSGSPVSLWPVLLSGCLGLAAVGVLAAAVPRLMNHPPQQPVRPSSVLRMPLPAQTPGVAPSLTAEAQLQASPRLQTATEQVRPQVAVQALPASAAAVTGTAQSARLVGLNTATLLELRRLPHIGKSQARAIISGRPYSRVAELAERKLVSARVYKAISARVDLH</sequence>
<keyword evidence="1" id="KW-0472">Membrane</keyword>
<protein>
    <recommendedName>
        <fullName evidence="4">Helix-hairpin-helix domain-containing protein</fullName>
    </recommendedName>
</protein>
<dbReference type="KEGG" id="mets:DK389_30510"/>